<name>A0ABU8WNX2_9BURK</name>
<dbReference type="Proteomes" id="UP001385892">
    <property type="component" value="Unassembled WGS sequence"/>
</dbReference>
<dbReference type="InterPro" id="IPR036188">
    <property type="entry name" value="FAD/NAD-bd_sf"/>
</dbReference>
<dbReference type="SUPFAM" id="SSF51905">
    <property type="entry name" value="FAD/NAD(P)-binding domain"/>
    <property type="match status" value="1"/>
</dbReference>
<protein>
    <submittedName>
        <fullName evidence="2">FAD-dependent oxidoreductase</fullName>
    </submittedName>
</protein>
<dbReference type="PANTHER" id="PTHR42923">
    <property type="entry name" value="PROTOPORPHYRINOGEN OXIDASE"/>
    <property type="match status" value="1"/>
</dbReference>
<gene>
    <name evidence="2" type="ORF">WKW82_21310</name>
</gene>
<dbReference type="RefSeq" id="WP_340344347.1">
    <property type="nucleotide sequence ID" value="NZ_JBBKZT010000010.1"/>
</dbReference>
<dbReference type="Pfam" id="PF01593">
    <property type="entry name" value="Amino_oxidase"/>
    <property type="match status" value="1"/>
</dbReference>
<evidence type="ECO:0000313" key="2">
    <source>
        <dbReference type="EMBL" id="MEJ8849210.1"/>
    </source>
</evidence>
<dbReference type="Pfam" id="PF13450">
    <property type="entry name" value="NAD_binding_8"/>
    <property type="match status" value="1"/>
</dbReference>
<feature type="domain" description="Amine oxidase" evidence="1">
    <location>
        <begin position="607"/>
        <end position="670"/>
    </location>
</feature>
<dbReference type="InterPro" id="IPR050464">
    <property type="entry name" value="Zeta_carotene_desat/Oxidored"/>
</dbReference>
<organism evidence="2 3">
    <name type="scientific">Variovorax rhizosphaerae</name>
    <dbReference type="NCBI Taxonomy" id="1836200"/>
    <lineage>
        <taxon>Bacteria</taxon>
        <taxon>Pseudomonadati</taxon>
        <taxon>Pseudomonadota</taxon>
        <taxon>Betaproteobacteria</taxon>
        <taxon>Burkholderiales</taxon>
        <taxon>Comamonadaceae</taxon>
        <taxon>Variovorax</taxon>
    </lineage>
</organism>
<dbReference type="EMBL" id="JBBKZT010000010">
    <property type="protein sequence ID" value="MEJ8849210.1"/>
    <property type="molecule type" value="Genomic_DNA"/>
</dbReference>
<comment type="caution">
    <text evidence="2">The sequence shown here is derived from an EMBL/GenBank/DDBJ whole genome shotgun (WGS) entry which is preliminary data.</text>
</comment>
<dbReference type="InterPro" id="IPR002937">
    <property type="entry name" value="Amino_oxidase"/>
</dbReference>
<sequence length="675" mass="72175">MQQSAAQDTTPGARIKVAILGGGPGGISAAFWLSATPALRARYEVTVHTLGWRLGGKCASGRNMAVGGRIEEHGLHVLMGCYQTAFQTIRACYAEWTPRASSPFKVWTDAMTPQWQAAVEEQAPGVTPPLWAPWTFTLPEFSGQPGDAVAATDTEALVGLMADAALAMLDANLDPALAAQLNYRPALALLRRLASSPTMQNGSTEGIDATRVELQGAAERIRSRVIPAGRPDKIDSATSASMGTGFPDTLNRLWILADLAFSVGLGWLCDLCARGPSAYDALNAQDFRNWLGGHGATQSTMDSAPIRALYDLTFAYRNGDASTLANGSMAAGVTFRFVMDMVFGYRHAPFWKMNAGTGDALFTPLYQVLEARGVKIDLFHRVTGIELSADKSQVGTIRIDQQAAFVNGRYQPFVVVKGLDCWPDQPLWEQLVDGEQLRADGVNFESSGDTTSAGQVDLTLGTDFDLVVLAVPPDVIEAVAPQLSAANARWQSMVAQSASVATEAFQLWLAPGLDKLGWTSDATIVSAYAERFDSWADMSQQLPLEDWPAANAPQAIEYFCGCLPADALPANPSQDAQAWLDASIAGLWPAVAVPGGPMKPGTELSRYCRANWEGFERYVQTPAGSVKYRLPPGPAQFGNLYLAGDWTLTRFSGGCFESAVESGSLAAAAIAARTI</sequence>
<accession>A0ABU8WNX2</accession>
<evidence type="ECO:0000259" key="1">
    <source>
        <dbReference type="Pfam" id="PF01593"/>
    </source>
</evidence>
<proteinExistence type="predicted"/>
<evidence type="ECO:0000313" key="3">
    <source>
        <dbReference type="Proteomes" id="UP001385892"/>
    </source>
</evidence>
<keyword evidence="3" id="KW-1185">Reference proteome</keyword>
<dbReference type="PANTHER" id="PTHR42923:SF46">
    <property type="entry name" value="AMINE OXIDASE"/>
    <property type="match status" value="1"/>
</dbReference>
<reference evidence="2 3" key="1">
    <citation type="submission" date="2024-03" db="EMBL/GenBank/DDBJ databases">
        <title>Novel species of the genus Variovorax.</title>
        <authorList>
            <person name="Liu Q."/>
            <person name="Xin Y.-H."/>
        </authorList>
    </citation>
    <scope>NUCLEOTIDE SEQUENCE [LARGE SCALE GENOMIC DNA]</scope>
    <source>
        <strain evidence="2 3">KACC 18900</strain>
    </source>
</reference>